<evidence type="ECO:0000313" key="2">
    <source>
        <dbReference type="Proteomes" id="UP000190961"/>
    </source>
</evidence>
<reference evidence="1 2" key="1">
    <citation type="submission" date="2017-02" db="EMBL/GenBank/DDBJ databases">
        <authorList>
            <person name="Peterson S.W."/>
        </authorList>
    </citation>
    <scope>NUCLEOTIDE SEQUENCE [LARGE SCALE GENOMIC DNA]</scope>
    <source>
        <strain evidence="1 2">DSM 25262</strain>
    </source>
</reference>
<evidence type="ECO:0000313" key="1">
    <source>
        <dbReference type="EMBL" id="SKC53584.1"/>
    </source>
</evidence>
<organism evidence="1 2">
    <name type="scientific">Ohtaekwangia koreensis</name>
    <dbReference type="NCBI Taxonomy" id="688867"/>
    <lineage>
        <taxon>Bacteria</taxon>
        <taxon>Pseudomonadati</taxon>
        <taxon>Bacteroidota</taxon>
        <taxon>Cytophagia</taxon>
        <taxon>Cytophagales</taxon>
        <taxon>Fulvivirgaceae</taxon>
        <taxon>Ohtaekwangia</taxon>
    </lineage>
</organism>
<name>A0A1T5JQG0_9BACT</name>
<accession>A0A1T5JQG0</accession>
<sequence>MQQDKSRLLKQIEQTKERVNKRKAVTLYRINNIMFRLDPNEKPVVDKTRK</sequence>
<gene>
    <name evidence="1" type="ORF">SAMN05660236_1361</name>
</gene>
<dbReference type="EMBL" id="FUZU01000001">
    <property type="protein sequence ID" value="SKC53584.1"/>
    <property type="molecule type" value="Genomic_DNA"/>
</dbReference>
<keyword evidence="2" id="KW-1185">Reference proteome</keyword>
<protein>
    <submittedName>
        <fullName evidence="1">Uncharacterized protein</fullName>
    </submittedName>
</protein>
<proteinExistence type="predicted"/>
<dbReference type="Proteomes" id="UP000190961">
    <property type="component" value="Unassembled WGS sequence"/>
</dbReference>
<dbReference type="AlphaFoldDB" id="A0A1T5JQG0"/>